<keyword evidence="2 3" id="KW-0119">Carbohydrate metabolism</keyword>
<dbReference type="EMBL" id="VBOZ01000030">
    <property type="protein sequence ID" value="TMQ63544.1"/>
    <property type="molecule type" value="Genomic_DNA"/>
</dbReference>
<dbReference type="GO" id="GO:0005975">
    <property type="term" value="P:carbohydrate metabolic process"/>
    <property type="evidence" value="ECO:0007669"/>
    <property type="project" value="InterPro"/>
</dbReference>
<organism evidence="6 7">
    <name type="scientific">Eiseniibacteriota bacterium</name>
    <dbReference type="NCBI Taxonomy" id="2212470"/>
    <lineage>
        <taxon>Bacteria</taxon>
        <taxon>Candidatus Eiseniibacteriota</taxon>
    </lineage>
</organism>
<sequence length="672" mass="74574">MPDPIRLALVWHMHQPSYRDAETGTFLLPWARLHATKDYRDMAALLRGYPRVHATFNLTPVLLDQLEAIGAGEPDRYLALARRSAKELSEDDRRFLRERFFDLNHERMLEVHEAYRDLHRRVGDPWEAQDFLDLQVWFHLAWIDPSYRDEEPIRSLLRKGRGFTEPEKNALLDWGIACARDVAGEYRGVAATGQIELSTSAHHHPILPLLIDSDSPKEVEPSLRLPSPAFRAPEDAAEQVRRARASHERRFGSAPRGTWPPEGAVSDAALAVLAGAGFAWAASDEAVLSAALQKRDGVRRDWPAALYRPYRVETGAGPIGMVFRDRALSDLIGFAYARWDPAQAADDFLRRVREAGRSVPPRSSPVVTVILDGENCWEFYPDDGRPFLSALYERLQNDPDIEAVTVSEALERVPATERLERVPVGSWIRADLGIWVGHPEKNRAWEELGAARGAVATAMKSNREAAERALEELYAAEGSDWFWWYGDDHPSAHRNELDRLFRARLIGAYRSLGLDAPSSLQTSLREAAPVGKLAAVIYRPEGAAGTAHRVSGAVRAIRYDTDGKAIRIQVELARKASEESGASVAIVLAGPPEREARAPLGKAGKGPVEWTEAGPPGGAPEPGTYTVGDAVEIRIPAPRLGPEAGDRVRFRVVLRRGGEPEEVAPLTGWFEV</sequence>
<dbReference type="CDD" id="cd10796">
    <property type="entry name" value="GH57N_APU"/>
    <property type="match status" value="1"/>
</dbReference>
<name>A0A538TIV3_UNCEI</name>
<accession>A0A538TIV3</accession>
<evidence type="ECO:0000313" key="6">
    <source>
        <dbReference type="EMBL" id="TMQ63544.1"/>
    </source>
</evidence>
<evidence type="ECO:0000256" key="1">
    <source>
        <dbReference type="ARBA" id="ARBA00006821"/>
    </source>
</evidence>
<feature type="region of interest" description="Disordered" evidence="4">
    <location>
        <begin position="596"/>
        <end position="624"/>
    </location>
</feature>
<proteinExistence type="inferred from homology"/>
<dbReference type="Gene3D" id="3.20.110.10">
    <property type="entry name" value="Glycoside hydrolase 38, N terminal domain"/>
    <property type="match status" value="1"/>
</dbReference>
<evidence type="ECO:0000313" key="7">
    <source>
        <dbReference type="Proteomes" id="UP000317691"/>
    </source>
</evidence>
<dbReference type="Pfam" id="PF03065">
    <property type="entry name" value="Glyco_hydro_57"/>
    <property type="match status" value="1"/>
</dbReference>
<gene>
    <name evidence="6" type="ORF">E6K79_09885</name>
</gene>
<comment type="caution">
    <text evidence="6">The sequence shown here is derived from an EMBL/GenBank/DDBJ whole genome shotgun (WGS) entry which is preliminary data.</text>
</comment>
<evidence type="ECO:0000259" key="5">
    <source>
        <dbReference type="Pfam" id="PF03065"/>
    </source>
</evidence>
<dbReference type="InterPro" id="IPR052046">
    <property type="entry name" value="GH57_Enzymes"/>
</dbReference>
<dbReference type="GO" id="GO:0003824">
    <property type="term" value="F:catalytic activity"/>
    <property type="evidence" value="ECO:0007669"/>
    <property type="project" value="InterPro"/>
</dbReference>
<dbReference type="PANTHER" id="PTHR36306">
    <property type="entry name" value="ALPHA-AMYLASE-RELATED-RELATED"/>
    <property type="match status" value="1"/>
</dbReference>
<evidence type="ECO:0000256" key="3">
    <source>
        <dbReference type="RuleBase" id="RU361196"/>
    </source>
</evidence>
<reference evidence="6 7" key="1">
    <citation type="journal article" date="2019" name="Nat. Microbiol.">
        <title>Mediterranean grassland soil C-N compound turnover is dependent on rainfall and depth, and is mediated by genomically divergent microorganisms.</title>
        <authorList>
            <person name="Diamond S."/>
            <person name="Andeer P.F."/>
            <person name="Li Z."/>
            <person name="Crits-Christoph A."/>
            <person name="Burstein D."/>
            <person name="Anantharaman K."/>
            <person name="Lane K.R."/>
            <person name="Thomas B.C."/>
            <person name="Pan C."/>
            <person name="Northen T.R."/>
            <person name="Banfield J.F."/>
        </authorList>
    </citation>
    <scope>NUCLEOTIDE SEQUENCE [LARGE SCALE GENOMIC DNA]</scope>
    <source>
        <strain evidence="6">WS_9</strain>
    </source>
</reference>
<feature type="domain" description="Glycoside hydrolase family 57 N-terminal" evidence="5">
    <location>
        <begin position="8"/>
        <end position="417"/>
    </location>
</feature>
<dbReference type="InterPro" id="IPR004300">
    <property type="entry name" value="Glyco_hydro_57_N"/>
</dbReference>
<dbReference type="AlphaFoldDB" id="A0A538TIV3"/>
<evidence type="ECO:0000256" key="4">
    <source>
        <dbReference type="SAM" id="MobiDB-lite"/>
    </source>
</evidence>
<comment type="similarity">
    <text evidence="1 3">Belongs to the glycosyl hydrolase 57 family.</text>
</comment>
<dbReference type="Proteomes" id="UP000317691">
    <property type="component" value="Unassembled WGS sequence"/>
</dbReference>
<protein>
    <recommendedName>
        <fullName evidence="5">Glycoside hydrolase family 57 N-terminal domain-containing protein</fullName>
    </recommendedName>
</protein>
<dbReference type="PANTHER" id="PTHR36306:SF1">
    <property type="entry name" value="ALPHA-AMYLASE-RELATED"/>
    <property type="match status" value="1"/>
</dbReference>
<evidence type="ECO:0000256" key="2">
    <source>
        <dbReference type="ARBA" id="ARBA00023277"/>
    </source>
</evidence>
<dbReference type="InterPro" id="IPR027291">
    <property type="entry name" value="Glyco_hydro_38_N_sf"/>
</dbReference>
<dbReference type="SUPFAM" id="SSF88713">
    <property type="entry name" value="Glycoside hydrolase/deacetylase"/>
    <property type="match status" value="1"/>
</dbReference>
<dbReference type="InterPro" id="IPR011330">
    <property type="entry name" value="Glyco_hydro/deAcase_b/a-brl"/>
</dbReference>